<evidence type="ECO:0000256" key="2">
    <source>
        <dbReference type="SAM" id="SignalP"/>
    </source>
</evidence>
<dbReference type="PANTHER" id="PTHR19328">
    <property type="entry name" value="HEDGEHOG-INTERACTING PROTEIN"/>
    <property type="match status" value="1"/>
</dbReference>
<dbReference type="SUPFAM" id="SSF50952">
    <property type="entry name" value="Soluble quinoprotein glucose dehydrogenase"/>
    <property type="match status" value="1"/>
</dbReference>
<feature type="compositionally biased region" description="Pro residues" evidence="1">
    <location>
        <begin position="55"/>
        <end position="64"/>
    </location>
</feature>
<sequence>MRSRLAVGSLVLSLGAVAGCSGTDTEPIPRVTQPTDLPSQPTPTDTPTDGESEPGTPPGSPGGPPDVVDTLVEGLEVPWGVDFLPDGEAVVTERISGRVLRIGTDGEVSPLGAVAGAVPQGEAGLLGVAVSPDFETDRTLFLYLTTDTDNRVVRAELDGARLGRTTVVLDGIPAGFIHDGGRIAFGPDGQLYVTTGETGDPELAQDPQSLAGKILRITPDGDPAPGNPDPDSPVWSLGHRNVQGLAWDDDGRLWASEFGDSEWDELNLVEKGGNYGWPLVEGAGGDASYIDPQLVWPVDQASPSGLAFADGHLWMAGLRGQRLWRIAVSADGKASKPRAFFGDEYGRLRTVVAAPDGLLWLTTSNRDGRGEPTPDDDRILRVQP</sequence>
<dbReference type="PROSITE" id="PS51257">
    <property type="entry name" value="PROKAR_LIPOPROTEIN"/>
    <property type="match status" value="1"/>
</dbReference>
<dbReference type="InterPro" id="IPR011042">
    <property type="entry name" value="6-blade_b-propeller_TolB-like"/>
</dbReference>
<proteinExistence type="predicted"/>
<evidence type="ECO:0000313" key="5">
    <source>
        <dbReference type="Proteomes" id="UP000618818"/>
    </source>
</evidence>
<dbReference type="Pfam" id="PF07995">
    <property type="entry name" value="GSDH"/>
    <property type="match status" value="1"/>
</dbReference>
<protein>
    <submittedName>
        <fullName evidence="4">PQQ-dependent sugar dehydrogenase</fullName>
    </submittedName>
</protein>
<feature type="region of interest" description="Disordered" evidence="1">
    <location>
        <begin position="19"/>
        <end position="68"/>
    </location>
</feature>
<feature type="region of interest" description="Disordered" evidence="1">
    <location>
        <begin position="363"/>
        <end position="384"/>
    </location>
</feature>
<dbReference type="PANTHER" id="PTHR19328:SF13">
    <property type="entry name" value="HIPL1 PROTEIN"/>
    <property type="match status" value="1"/>
</dbReference>
<feature type="compositionally biased region" description="Basic and acidic residues" evidence="1">
    <location>
        <begin position="366"/>
        <end position="384"/>
    </location>
</feature>
<evidence type="ECO:0000259" key="3">
    <source>
        <dbReference type="Pfam" id="PF07995"/>
    </source>
</evidence>
<dbReference type="RefSeq" id="WP_191196547.1">
    <property type="nucleotide sequence ID" value="NZ_JACXYZ010000003.1"/>
</dbReference>
<evidence type="ECO:0000256" key="1">
    <source>
        <dbReference type="SAM" id="MobiDB-lite"/>
    </source>
</evidence>
<feature type="domain" description="Glucose/Sorbosone dehydrogenase" evidence="3">
    <location>
        <begin position="75"/>
        <end position="369"/>
    </location>
</feature>
<accession>A0ABR8NG33</accession>
<reference evidence="4 5" key="1">
    <citation type="submission" date="2020-09" db="EMBL/GenBank/DDBJ databases">
        <title>novel species in genus Nocardioides.</title>
        <authorList>
            <person name="Zhang G."/>
        </authorList>
    </citation>
    <scope>NUCLEOTIDE SEQUENCE [LARGE SCALE GENOMIC DNA]</scope>
    <source>
        <strain evidence="4 5">KCTC 39551</strain>
    </source>
</reference>
<dbReference type="Proteomes" id="UP000618818">
    <property type="component" value="Unassembled WGS sequence"/>
</dbReference>
<keyword evidence="2" id="KW-0732">Signal</keyword>
<organism evidence="4 5">
    <name type="scientific">Nocardioides cavernae</name>
    <dbReference type="NCBI Taxonomy" id="1921566"/>
    <lineage>
        <taxon>Bacteria</taxon>
        <taxon>Bacillati</taxon>
        <taxon>Actinomycetota</taxon>
        <taxon>Actinomycetes</taxon>
        <taxon>Propionibacteriales</taxon>
        <taxon>Nocardioidaceae</taxon>
        <taxon>Nocardioides</taxon>
    </lineage>
</organism>
<comment type="caution">
    <text evidence="4">The sequence shown here is derived from an EMBL/GenBank/DDBJ whole genome shotgun (WGS) entry which is preliminary data.</text>
</comment>
<dbReference type="InterPro" id="IPR011041">
    <property type="entry name" value="Quinoprot_gluc/sorb_DH_b-prop"/>
</dbReference>
<feature type="signal peptide" evidence="2">
    <location>
        <begin position="1"/>
        <end position="18"/>
    </location>
</feature>
<feature type="chain" id="PRO_5046580647" evidence="2">
    <location>
        <begin position="19"/>
        <end position="384"/>
    </location>
</feature>
<feature type="compositionally biased region" description="Low complexity" evidence="1">
    <location>
        <begin position="32"/>
        <end position="49"/>
    </location>
</feature>
<dbReference type="Gene3D" id="2.120.10.30">
    <property type="entry name" value="TolB, C-terminal domain"/>
    <property type="match status" value="1"/>
</dbReference>
<dbReference type="EMBL" id="JACXYZ010000003">
    <property type="protein sequence ID" value="MBD3926701.1"/>
    <property type="molecule type" value="Genomic_DNA"/>
</dbReference>
<name>A0ABR8NG33_9ACTN</name>
<gene>
    <name evidence="4" type="ORF">IEZ26_18930</name>
</gene>
<dbReference type="InterPro" id="IPR012938">
    <property type="entry name" value="Glc/Sorbosone_DH"/>
</dbReference>
<keyword evidence="5" id="KW-1185">Reference proteome</keyword>
<evidence type="ECO:0000313" key="4">
    <source>
        <dbReference type="EMBL" id="MBD3926701.1"/>
    </source>
</evidence>